<dbReference type="SMART" id="SM00382">
    <property type="entry name" value="AAA"/>
    <property type="match status" value="1"/>
</dbReference>
<proteinExistence type="predicted"/>
<dbReference type="Pfam" id="PF00005">
    <property type="entry name" value="ABC_tran"/>
    <property type="match status" value="1"/>
</dbReference>
<dbReference type="Proteomes" id="UP000050430">
    <property type="component" value="Unassembled WGS sequence"/>
</dbReference>
<keyword evidence="5" id="KW-1185">Reference proteome</keyword>
<dbReference type="EMBL" id="LGCK01000012">
    <property type="protein sequence ID" value="KPL71171.1"/>
    <property type="molecule type" value="Genomic_DNA"/>
</dbReference>
<evidence type="ECO:0000256" key="1">
    <source>
        <dbReference type="ARBA" id="ARBA00022741"/>
    </source>
</evidence>
<reference evidence="4 5" key="1">
    <citation type="submission" date="2015-07" db="EMBL/GenBank/DDBJ databases">
        <title>Genome sequence of Leptolinea tardivitalis DSM 16556.</title>
        <authorList>
            <person name="Hemp J."/>
            <person name="Ward L.M."/>
            <person name="Pace L.A."/>
            <person name="Fischer W.W."/>
        </authorList>
    </citation>
    <scope>NUCLEOTIDE SEQUENCE [LARGE SCALE GENOMIC DNA]</scope>
    <source>
        <strain evidence="4 5">YMTK-2</strain>
    </source>
</reference>
<dbReference type="CDD" id="cd03230">
    <property type="entry name" value="ABC_DR_subfamily_A"/>
    <property type="match status" value="1"/>
</dbReference>
<evidence type="ECO:0000313" key="4">
    <source>
        <dbReference type="EMBL" id="KPL71171.1"/>
    </source>
</evidence>
<dbReference type="PROSITE" id="PS50893">
    <property type="entry name" value="ABC_TRANSPORTER_2"/>
    <property type="match status" value="1"/>
</dbReference>
<dbReference type="InterPro" id="IPR027417">
    <property type="entry name" value="P-loop_NTPase"/>
</dbReference>
<protein>
    <recommendedName>
        <fullName evidence="3">ABC transporter domain-containing protein</fullName>
    </recommendedName>
</protein>
<name>A0A0P6XPN4_9CHLR</name>
<dbReference type="SUPFAM" id="SSF52540">
    <property type="entry name" value="P-loop containing nucleoside triphosphate hydrolases"/>
    <property type="match status" value="1"/>
</dbReference>
<dbReference type="GO" id="GO:0016887">
    <property type="term" value="F:ATP hydrolysis activity"/>
    <property type="evidence" value="ECO:0007669"/>
    <property type="project" value="InterPro"/>
</dbReference>
<gene>
    <name evidence="4" type="ORF">ADM99_13045</name>
</gene>
<dbReference type="Gene3D" id="3.40.50.300">
    <property type="entry name" value="P-loop containing nucleotide triphosphate hydrolases"/>
    <property type="match status" value="1"/>
</dbReference>
<dbReference type="GO" id="GO:0005524">
    <property type="term" value="F:ATP binding"/>
    <property type="evidence" value="ECO:0007669"/>
    <property type="project" value="UniProtKB-KW"/>
</dbReference>
<dbReference type="InterPro" id="IPR003593">
    <property type="entry name" value="AAA+_ATPase"/>
</dbReference>
<dbReference type="PANTHER" id="PTHR43158">
    <property type="entry name" value="SKFA PEPTIDE EXPORT ATP-BINDING PROTEIN SKFE"/>
    <property type="match status" value="1"/>
</dbReference>
<dbReference type="STRING" id="229920.ADM99_13045"/>
<dbReference type="OrthoDB" id="9804819at2"/>
<dbReference type="InterPro" id="IPR003439">
    <property type="entry name" value="ABC_transporter-like_ATP-bd"/>
</dbReference>
<organism evidence="4 5">
    <name type="scientific">Leptolinea tardivitalis</name>
    <dbReference type="NCBI Taxonomy" id="229920"/>
    <lineage>
        <taxon>Bacteria</taxon>
        <taxon>Bacillati</taxon>
        <taxon>Chloroflexota</taxon>
        <taxon>Anaerolineae</taxon>
        <taxon>Anaerolineales</taxon>
        <taxon>Anaerolineaceae</taxon>
        <taxon>Leptolinea</taxon>
    </lineage>
</organism>
<dbReference type="RefSeq" id="WP_062422929.1">
    <property type="nucleotide sequence ID" value="NZ_BBYA01000011.1"/>
</dbReference>
<feature type="domain" description="ABC transporter" evidence="3">
    <location>
        <begin position="5"/>
        <end position="227"/>
    </location>
</feature>
<comment type="caution">
    <text evidence="4">The sequence shown here is derived from an EMBL/GenBank/DDBJ whole genome shotgun (WGS) entry which is preliminary data.</text>
</comment>
<keyword evidence="1" id="KW-0547">Nucleotide-binding</keyword>
<evidence type="ECO:0000313" key="5">
    <source>
        <dbReference type="Proteomes" id="UP000050430"/>
    </source>
</evidence>
<evidence type="ECO:0000259" key="3">
    <source>
        <dbReference type="PROSITE" id="PS50893"/>
    </source>
</evidence>
<dbReference type="PANTHER" id="PTHR43158:SF1">
    <property type="entry name" value="ABC TRANSPORTER, ATP-BINDING PROTEIN"/>
    <property type="match status" value="1"/>
</dbReference>
<keyword evidence="2" id="KW-0067">ATP-binding</keyword>
<accession>A0A0P6XPN4</accession>
<dbReference type="AlphaFoldDB" id="A0A0P6XPN4"/>
<evidence type="ECO:0000256" key="2">
    <source>
        <dbReference type="ARBA" id="ARBA00022840"/>
    </source>
</evidence>
<sequence length="233" mass="26004">MSAILEVTDVSKSFSGHTVLNRVNITLEAGRVAGLMGPNGAGKTTLMKTIMKIVKPDSGSIRVCGSNAVEAIHRNTAFMPDRNQLFLWMKIRDAIRYYEDMFGDFDAKRAVDLCQILGLDPAASIRTLSKGTVIRTLVMLTFSRNARLYLLDEPIGWFDPLAKHNILKTILAGINEESTVLISTHQVKDVEMILDDVLFLNYGSLILTDTAENIRQEHGQSIEDRYLEVFQNA</sequence>